<evidence type="ECO:0000256" key="4">
    <source>
        <dbReference type="ARBA" id="ARBA00022481"/>
    </source>
</evidence>
<dbReference type="InterPro" id="IPR003183">
    <property type="entry name" value="Me_CoM_Rdtase_asu_N"/>
</dbReference>
<dbReference type="STRING" id="644295.Metev_0902"/>
<evidence type="ECO:0000259" key="13">
    <source>
        <dbReference type="Pfam" id="PF02249"/>
    </source>
</evidence>
<dbReference type="Proteomes" id="UP000000391">
    <property type="component" value="Chromosome"/>
</dbReference>
<evidence type="ECO:0000256" key="9">
    <source>
        <dbReference type="ARBA" id="ARBA00047772"/>
    </source>
</evidence>
<comment type="subunit">
    <text evidence="10">Hexamer of two alpha, two beta, and two gamma chains.</text>
</comment>
<protein>
    <recommendedName>
        <fullName evidence="10">Methyl-coenzyme M reductase subunit alpha</fullName>
        <ecNumber evidence="10">2.8.4.1</ecNumber>
    </recommendedName>
</protein>
<evidence type="ECO:0000256" key="7">
    <source>
        <dbReference type="ARBA" id="ARBA00022723"/>
    </source>
</evidence>
<proteinExistence type="inferred from homology"/>
<keyword evidence="6 10" id="KW-0808">Transferase</keyword>
<dbReference type="EC" id="2.8.4.1" evidence="10"/>
<evidence type="ECO:0000256" key="2">
    <source>
        <dbReference type="ARBA" id="ARBA00010434"/>
    </source>
</evidence>
<feature type="domain" description="Methyl-coenzyme M reductase alpha subunit C-terminal" evidence="13">
    <location>
        <begin position="332"/>
        <end position="464"/>
    </location>
</feature>
<evidence type="ECO:0000256" key="11">
    <source>
        <dbReference type="PIRSR" id="PIRSR000262-1"/>
    </source>
</evidence>
<feature type="binding site" description="axial binding residue" evidence="11">
    <location>
        <position position="163"/>
    </location>
    <ligand>
        <name>coenzyme F430</name>
        <dbReference type="ChEBI" id="CHEBI:60540"/>
    </ligand>
    <ligandPart>
        <name>Ni</name>
        <dbReference type="ChEBI" id="CHEBI:28112"/>
    </ligandPart>
</feature>
<dbReference type="SUPFAM" id="SSF48081">
    <property type="entry name" value="Methyl-coenzyme M reductase alpha and beta chain C-terminal domain"/>
    <property type="match status" value="1"/>
</dbReference>
<comment type="similarity">
    <text evidence="2">Belongs to the methyl-coenzyme M reductase alpha subunit family.</text>
</comment>
<evidence type="ECO:0000256" key="8">
    <source>
        <dbReference type="ARBA" id="ARBA00022994"/>
    </source>
</evidence>
<feature type="modified residue" description="5-methylarginine" evidence="12">
    <location>
        <position position="287"/>
    </location>
</feature>
<dbReference type="Gene3D" id="3.30.70.470">
    <property type="match status" value="1"/>
</dbReference>
<keyword evidence="16" id="KW-1185">Reference proteome</keyword>
<reference evidence="15 16" key="1">
    <citation type="submission" date="2010-06" db="EMBL/GenBank/DDBJ databases">
        <title>Complete sequence chromosome of Methanohalobium evestigatum Z-7303.</title>
        <authorList>
            <consortium name="US DOE Joint Genome Institute"/>
            <person name="Lucas S."/>
            <person name="Copeland A."/>
            <person name="Lapidus A."/>
            <person name="Cheng J.-F."/>
            <person name="Bruce D."/>
            <person name="Goodwin L."/>
            <person name="Pitluck S."/>
            <person name="Saunders E."/>
            <person name="Detter J.C."/>
            <person name="Han C."/>
            <person name="Tapia R."/>
            <person name="Land M."/>
            <person name="Hauser L."/>
            <person name="Kyrpides N."/>
            <person name="Mikhailova N."/>
            <person name="Sieprawska-Lupa M."/>
            <person name="Whitman W.B."/>
            <person name="Anderson I."/>
            <person name="Woyke T."/>
        </authorList>
    </citation>
    <scope>NUCLEOTIDE SEQUENCE [LARGE SCALE GENOMIC DNA]</scope>
    <source>
        <strain evidence="16">ATCC BAA-1072 / DSM 3721 / NBRC 107634 / OCM 161 / Z-7303</strain>
    </source>
</reference>
<evidence type="ECO:0000256" key="5">
    <source>
        <dbReference type="ARBA" id="ARBA00022596"/>
    </source>
</evidence>
<dbReference type="AlphaFoldDB" id="D7E8X7"/>
<dbReference type="InterPro" id="IPR008924">
    <property type="entry name" value="Me_CoM_Rdtase_asu/bsu_C"/>
</dbReference>
<dbReference type="NCBIfam" id="TIGR03256">
    <property type="entry name" value="met_CoM_red_alp"/>
    <property type="match status" value="1"/>
</dbReference>
<dbReference type="InterPro" id="IPR015823">
    <property type="entry name" value="Me_CoM_Rdtase_asu_N_sub2"/>
</dbReference>
<dbReference type="InterPro" id="IPR009024">
    <property type="entry name" value="Me_CoM_Rdtase_Fd-like_fold"/>
</dbReference>
<comment type="subunit">
    <text evidence="3">MCR is a hexamer of two alpha, two beta, and two gamma chains, forming a dimer of heterotrimers.</text>
</comment>
<dbReference type="UniPathway" id="UPA00646">
    <property type="reaction ID" value="UER00699"/>
</dbReference>
<keyword evidence="7 10" id="KW-0479">Metal-binding</keyword>
<keyword evidence="4" id="KW-0488">Methylation</keyword>
<dbReference type="EMBL" id="CP002069">
    <property type="protein sequence ID" value="ADI73798.1"/>
    <property type="molecule type" value="Genomic_DNA"/>
</dbReference>
<feature type="domain" description="Methyl-coenzyme M reductase alpha subunit N-terminal" evidence="14">
    <location>
        <begin position="15"/>
        <end position="284"/>
    </location>
</feature>
<comment type="function">
    <text evidence="10">Component of the methyl-coenzyme M reductase (MCR) I that catalyzes the reductive cleavage of methyl-coenzyme M (CoM-S-CH3 or 2-(methylthio)ethanesulfonate) using coenzyme B (CoB or 7-mercaptoheptanoylthreonine phosphate) as reductant which results in the production of methane and the mixed heterodisulfide of CoB and CoM (CoM-S-S-CoB). This is the final step in methanogenesis.</text>
</comment>
<dbReference type="GeneID" id="9346531"/>
<evidence type="ECO:0000313" key="15">
    <source>
        <dbReference type="EMBL" id="ADI73798.1"/>
    </source>
</evidence>
<evidence type="ECO:0000259" key="14">
    <source>
        <dbReference type="Pfam" id="PF02745"/>
    </source>
</evidence>
<name>D7E8X7_METEZ</name>
<dbReference type="InterPro" id="IPR009047">
    <property type="entry name" value="Me_CoM_Rdtase_asu_C"/>
</dbReference>
<dbReference type="Pfam" id="PF02745">
    <property type="entry name" value="MCR_alpha_N"/>
    <property type="match status" value="1"/>
</dbReference>
<dbReference type="Pfam" id="PF02249">
    <property type="entry name" value="MCR_alpha"/>
    <property type="match status" value="1"/>
</dbReference>
<dbReference type="HOGENOM" id="CLU_493170_0_0_2"/>
<dbReference type="KEGG" id="mev:Metev_0902"/>
<accession>D7E8X7</accession>
<dbReference type="RefSeq" id="WP_013194366.1">
    <property type="nucleotide sequence ID" value="NC_014253.1"/>
</dbReference>
<feature type="modified residue" description="Pros-methylhistidine" evidence="12">
    <location>
        <position position="273"/>
    </location>
</feature>
<dbReference type="GO" id="GO:0015948">
    <property type="term" value="P:methanogenesis"/>
    <property type="evidence" value="ECO:0007669"/>
    <property type="project" value="UniProtKB-UniRule"/>
</dbReference>
<dbReference type="SUPFAM" id="SSF55088">
    <property type="entry name" value="Methyl-coenzyme M reductase subunits"/>
    <property type="match status" value="1"/>
</dbReference>
<gene>
    <name evidence="15" type="ordered locus">Metev_0902</name>
</gene>
<sequence length="573" mass="63110">MVDKDKERRFKKELERKFTQEFGDNKQSGGEITDKKTEYQRMGVAQSPRKMEMLKAGQELSKKRGLVGYNPDLHAGGVQLGQRALTPSYLSGTDMLTEMDDLHYVNNAAMQQMWDDIRRTCIVGMDSAHETLEKRLGIEVTPETINHYLEVLNHAIPGGAVVQEHMVETHPGLTEDCYVKIFTGDDDLADEIDDQFLIDIDKEFPEDQAQQLKESIGKTTWQVAHIPTVVSRTTDGGQTRRWMAMQLGMSFINAYHMCAGEAAVADLSYAAKHASVINMGEMLPARRARAENEPGGIPFGHMADIIQTSRAYPDDPAKTALEVVGAGCMLYDQIWLGSYMSGGVGFTQYATAAYTNNILDDNLYYDIEYINDKYNNAGKPGADNKAPATMDVVKDIATESTLYGLENYEKYPTALEDHFGGSQRATVLSAAAGSATSIATGNSNAGLSAWYLSMYLHKEAHGRLGFFGFDLQDQCGAANVFSYQSDEGLPLELRGPNYPNYAMNVGHQGGYAAITSGAHAGRGDAFATNPLIKIAFADDLLPFDFKEPRREFGRGALREFKPAGERSLIIPAE</sequence>
<evidence type="ECO:0000256" key="1">
    <source>
        <dbReference type="ARBA" id="ARBA00005149"/>
    </source>
</evidence>
<dbReference type="InterPro" id="IPR015811">
    <property type="entry name" value="Me_CoM_Rdtase_asu_N_sub1"/>
</dbReference>
<comment type="pathway">
    <text evidence="1 10">One-carbon metabolism; methyl-coenzyme M reduction; methane from methyl-coenzyme M: step 1/1.</text>
</comment>
<keyword evidence="5 10" id="KW-0533">Nickel</keyword>
<evidence type="ECO:0000256" key="6">
    <source>
        <dbReference type="ARBA" id="ARBA00022679"/>
    </source>
</evidence>
<evidence type="ECO:0000256" key="3">
    <source>
        <dbReference type="ARBA" id="ARBA00011155"/>
    </source>
</evidence>
<evidence type="ECO:0000256" key="10">
    <source>
        <dbReference type="PIRNR" id="PIRNR000262"/>
    </source>
</evidence>
<organism evidence="15 16">
    <name type="scientific">Methanohalobium evestigatum (strain ATCC BAA-1072 / DSM 3721 / NBRC 107634 / OCM 161 / Z-7303)</name>
    <dbReference type="NCBI Taxonomy" id="644295"/>
    <lineage>
        <taxon>Archaea</taxon>
        <taxon>Methanobacteriati</taxon>
        <taxon>Methanobacteriota</taxon>
        <taxon>Stenosarchaea group</taxon>
        <taxon>Methanomicrobia</taxon>
        <taxon>Methanosarcinales</taxon>
        <taxon>Methanosarcinaceae</taxon>
        <taxon>Methanohalobium</taxon>
    </lineage>
</organism>
<evidence type="ECO:0000256" key="12">
    <source>
        <dbReference type="PIRSR" id="PIRSR000262-2"/>
    </source>
</evidence>
<dbReference type="Gene3D" id="3.90.390.10">
    <property type="entry name" value="Methyl-coenzyme M Reductase, Chain A, domain 1"/>
    <property type="match status" value="1"/>
</dbReference>
<comment type="cofactor">
    <cofactor evidence="10">
        <name>coenzyme F430</name>
        <dbReference type="ChEBI" id="CHEBI:60540"/>
    </cofactor>
    <text evidence="10">Binds 2 coenzyme F430 non-covalently per MCR complex. Coenzyme F430 is a yellow nickel porphinoid. Methyl-coenzyme-M reductase is activated when the enzyme-bound coenzyme F430 is reduced to the Ni(I) oxidation state.</text>
</comment>
<keyword evidence="8 10" id="KW-0484">Methanogenesis</keyword>
<dbReference type="GO" id="GO:0050524">
    <property type="term" value="F:coenzyme-B sulfoethylthiotransferase activity"/>
    <property type="evidence" value="ECO:0007669"/>
    <property type="project" value="UniProtKB-UniRule"/>
</dbReference>
<dbReference type="InterPro" id="IPR016212">
    <property type="entry name" value="Me_CoM_Rdtase_asu"/>
</dbReference>
<evidence type="ECO:0000313" key="16">
    <source>
        <dbReference type="Proteomes" id="UP000000391"/>
    </source>
</evidence>
<comment type="catalytic activity">
    <reaction evidence="9">
        <text>coenzyme B + methyl-coenzyme M = methane + coenzyme M-coenzyme B heterodisulfide</text>
        <dbReference type="Rhea" id="RHEA:12532"/>
        <dbReference type="ChEBI" id="CHEBI:16183"/>
        <dbReference type="ChEBI" id="CHEBI:58286"/>
        <dbReference type="ChEBI" id="CHEBI:58411"/>
        <dbReference type="ChEBI" id="CHEBI:58596"/>
        <dbReference type="EC" id="2.8.4.1"/>
    </reaction>
    <physiologicalReaction direction="left-to-right" evidence="9">
        <dbReference type="Rhea" id="RHEA:12533"/>
    </physiologicalReaction>
</comment>
<dbReference type="Gene3D" id="1.20.840.10">
    <property type="entry name" value="Methyl-coenzyme M reductase, alpha/beta subunit, C-terminal"/>
    <property type="match status" value="1"/>
</dbReference>
<dbReference type="PIRSF" id="PIRSF000262">
    <property type="entry name" value="MCR_alpha"/>
    <property type="match status" value="1"/>
</dbReference>
<dbReference type="GO" id="GO:0046872">
    <property type="term" value="F:metal ion binding"/>
    <property type="evidence" value="ECO:0007669"/>
    <property type="project" value="UniProtKB-UniRule"/>
</dbReference>
<dbReference type="OrthoDB" id="52468at2157"/>